<evidence type="ECO:0000256" key="11">
    <source>
        <dbReference type="ARBA" id="ARBA00023014"/>
    </source>
</evidence>
<evidence type="ECO:0000256" key="8">
    <source>
        <dbReference type="ARBA" id="ARBA00022989"/>
    </source>
</evidence>
<feature type="domain" description="FAD-binding FR-type" evidence="14">
    <location>
        <begin position="203"/>
        <end position="319"/>
    </location>
</feature>
<evidence type="ECO:0000256" key="5">
    <source>
        <dbReference type="ARBA" id="ARBA00022714"/>
    </source>
</evidence>
<protein>
    <submittedName>
        <fullName evidence="15">Putative ferric reductase</fullName>
    </submittedName>
</protein>
<evidence type="ECO:0000256" key="3">
    <source>
        <dbReference type="ARBA" id="ARBA00022630"/>
    </source>
</evidence>
<dbReference type="SUPFAM" id="SSF52343">
    <property type="entry name" value="Ferredoxin reductase-like, C-terminal NADP-linked domain"/>
    <property type="match status" value="1"/>
</dbReference>
<organism evidence="15 16">
    <name type="scientific">Brucella daejeonensis</name>
    <dbReference type="NCBI Taxonomy" id="659015"/>
    <lineage>
        <taxon>Bacteria</taxon>
        <taxon>Pseudomonadati</taxon>
        <taxon>Pseudomonadota</taxon>
        <taxon>Alphaproteobacteria</taxon>
        <taxon>Hyphomicrobiales</taxon>
        <taxon>Brucellaceae</taxon>
        <taxon>Brucella/Ochrobactrum group</taxon>
        <taxon>Brucella</taxon>
    </lineage>
</organism>
<sequence>MRNIKRAFWGILILLSALWLLTKPAILPATGFFVLRDAMMQYSGIIAMGCMSVAMILSLRLRWPERWLGGLDKMYRLHKWMGIAALVVSIVHWLWSEAPKWGVGLGWLSRPARGPRPAIENPVQQFLMTFRGSAEGLGEWAFYGAVLLIVLALIKYFPYRLFYRTHRLLAVAYLVLVFHSVVLMTFDYWMSPIGLAMALLMVAGSYSAVVVLLRRVGIGRQVRGNIVSLHYYPGVHTLETEIDVPHGWPGHKPGQFAFATSDRSEGAHPYTIASGWNDKERRITFVTKELGDHTDRLREKLRVGQAVTIEGPYGCFDFDNMQPRQIWIGGGIGITPFIAGMQHIALERQAHPNGFHPPEVDLFHSTTEYDEEAIAKLTADAAAANIRMHVLVNARDGRLTGDRIRDTVPEWRDASIWFCGPSGFGEALRRDFAAHGLPVDERFHQELFAMR</sequence>
<dbReference type="Proteomes" id="UP000555546">
    <property type="component" value="Unassembled WGS sequence"/>
</dbReference>
<dbReference type="PANTHER" id="PTHR47354:SF8">
    <property type="entry name" value="1,2-PHENYLACETYL-COA EPOXIDASE, SUBUNIT E"/>
    <property type="match status" value="1"/>
</dbReference>
<accession>A0A7W9AZ02</accession>
<feature type="transmembrane region" description="Helical" evidence="13">
    <location>
        <begin position="195"/>
        <end position="213"/>
    </location>
</feature>
<dbReference type="Pfam" id="PF01794">
    <property type="entry name" value="Ferric_reduct"/>
    <property type="match status" value="1"/>
</dbReference>
<keyword evidence="3" id="KW-0285">Flavoprotein</keyword>
<dbReference type="GO" id="GO:0050660">
    <property type="term" value="F:flavin adenine dinucleotide binding"/>
    <property type="evidence" value="ECO:0007669"/>
    <property type="project" value="TreeGrafter"/>
</dbReference>
<dbReference type="GO" id="GO:0051537">
    <property type="term" value="F:2 iron, 2 sulfur cluster binding"/>
    <property type="evidence" value="ECO:0007669"/>
    <property type="project" value="UniProtKB-KW"/>
</dbReference>
<comment type="cofactor">
    <cofactor evidence="1">
        <name>FAD</name>
        <dbReference type="ChEBI" id="CHEBI:57692"/>
    </cofactor>
</comment>
<keyword evidence="16" id="KW-1185">Reference proteome</keyword>
<keyword evidence="9" id="KW-0560">Oxidoreductase</keyword>
<keyword evidence="11" id="KW-0411">Iron-sulfur</keyword>
<dbReference type="InterPro" id="IPR013112">
    <property type="entry name" value="FAD-bd_8"/>
</dbReference>
<dbReference type="GO" id="GO:0016020">
    <property type="term" value="C:membrane"/>
    <property type="evidence" value="ECO:0007669"/>
    <property type="project" value="UniProtKB-SubCell"/>
</dbReference>
<feature type="transmembrane region" description="Helical" evidence="13">
    <location>
        <begin position="140"/>
        <end position="157"/>
    </location>
</feature>
<dbReference type="EMBL" id="JACIJG010000012">
    <property type="protein sequence ID" value="MBB5703223.1"/>
    <property type="molecule type" value="Genomic_DNA"/>
</dbReference>
<dbReference type="InterPro" id="IPR017927">
    <property type="entry name" value="FAD-bd_FR_type"/>
</dbReference>
<dbReference type="InterPro" id="IPR050415">
    <property type="entry name" value="MRET"/>
</dbReference>
<keyword evidence="12 13" id="KW-0472">Membrane</keyword>
<evidence type="ECO:0000256" key="1">
    <source>
        <dbReference type="ARBA" id="ARBA00001974"/>
    </source>
</evidence>
<keyword evidence="8 13" id="KW-1133">Transmembrane helix</keyword>
<dbReference type="GO" id="GO:0046872">
    <property type="term" value="F:metal ion binding"/>
    <property type="evidence" value="ECO:0007669"/>
    <property type="project" value="UniProtKB-KW"/>
</dbReference>
<comment type="caution">
    <text evidence="15">The sequence shown here is derived from an EMBL/GenBank/DDBJ whole genome shotgun (WGS) entry which is preliminary data.</text>
</comment>
<evidence type="ECO:0000256" key="6">
    <source>
        <dbReference type="ARBA" id="ARBA00022723"/>
    </source>
</evidence>
<dbReference type="Gene3D" id="2.40.30.10">
    <property type="entry name" value="Translation factors"/>
    <property type="match status" value="1"/>
</dbReference>
<evidence type="ECO:0000313" key="15">
    <source>
        <dbReference type="EMBL" id="MBB5703223.1"/>
    </source>
</evidence>
<gene>
    <name evidence="15" type="ORF">FHS76_003123</name>
</gene>
<dbReference type="Pfam" id="PF08022">
    <property type="entry name" value="FAD_binding_8"/>
    <property type="match status" value="1"/>
</dbReference>
<comment type="subcellular location">
    <subcellularLocation>
        <location evidence="2">Membrane</location>
        <topology evidence="2">Multi-pass membrane protein</topology>
    </subcellularLocation>
</comment>
<feature type="transmembrane region" description="Helical" evidence="13">
    <location>
        <begin position="169"/>
        <end position="189"/>
    </location>
</feature>
<evidence type="ECO:0000256" key="2">
    <source>
        <dbReference type="ARBA" id="ARBA00004141"/>
    </source>
</evidence>
<reference evidence="15 16" key="1">
    <citation type="submission" date="2020-08" db="EMBL/GenBank/DDBJ databases">
        <title>Genomic Encyclopedia of Type Strains, Phase IV (KMG-IV): sequencing the most valuable type-strain genomes for metagenomic binning, comparative biology and taxonomic classification.</title>
        <authorList>
            <person name="Goeker M."/>
        </authorList>
    </citation>
    <scope>NUCLEOTIDE SEQUENCE [LARGE SCALE GENOMIC DNA]</scope>
    <source>
        <strain evidence="15 16">DSM 26944</strain>
    </source>
</reference>
<evidence type="ECO:0000259" key="14">
    <source>
        <dbReference type="PROSITE" id="PS51384"/>
    </source>
</evidence>
<keyword evidence="4 13" id="KW-0812">Transmembrane</keyword>
<dbReference type="InterPro" id="IPR039261">
    <property type="entry name" value="FNR_nucleotide-bd"/>
</dbReference>
<evidence type="ECO:0000256" key="12">
    <source>
        <dbReference type="ARBA" id="ARBA00023136"/>
    </source>
</evidence>
<evidence type="ECO:0000256" key="10">
    <source>
        <dbReference type="ARBA" id="ARBA00023004"/>
    </source>
</evidence>
<dbReference type="AlphaFoldDB" id="A0A7W9AZ02"/>
<proteinExistence type="predicted"/>
<dbReference type="PANTHER" id="PTHR47354">
    <property type="entry name" value="NADH OXIDOREDUCTASE HCR"/>
    <property type="match status" value="1"/>
</dbReference>
<dbReference type="PROSITE" id="PS51384">
    <property type="entry name" value="FAD_FR"/>
    <property type="match status" value="1"/>
</dbReference>
<dbReference type="GO" id="GO:0016491">
    <property type="term" value="F:oxidoreductase activity"/>
    <property type="evidence" value="ECO:0007669"/>
    <property type="project" value="UniProtKB-KW"/>
</dbReference>
<feature type="transmembrane region" description="Helical" evidence="13">
    <location>
        <begin position="77"/>
        <end position="95"/>
    </location>
</feature>
<dbReference type="InterPro" id="IPR017938">
    <property type="entry name" value="Riboflavin_synthase-like_b-brl"/>
</dbReference>
<keyword evidence="6" id="KW-0479">Metal-binding</keyword>
<name>A0A7W9AZ02_9HYPH</name>
<dbReference type="Gene3D" id="3.40.50.80">
    <property type="entry name" value="Nucleotide-binding domain of ferredoxin-NADP reductase (FNR) module"/>
    <property type="match status" value="1"/>
</dbReference>
<evidence type="ECO:0000256" key="9">
    <source>
        <dbReference type="ARBA" id="ARBA00023002"/>
    </source>
</evidence>
<dbReference type="SUPFAM" id="SSF63380">
    <property type="entry name" value="Riboflavin synthase domain-like"/>
    <property type="match status" value="1"/>
</dbReference>
<feature type="transmembrane region" description="Helical" evidence="13">
    <location>
        <begin position="39"/>
        <end position="57"/>
    </location>
</feature>
<keyword evidence="5" id="KW-0001">2Fe-2S</keyword>
<dbReference type="RefSeq" id="WP_183654458.1">
    <property type="nucleotide sequence ID" value="NZ_JACIJG010000012.1"/>
</dbReference>
<keyword evidence="7" id="KW-0274">FAD</keyword>
<evidence type="ECO:0000256" key="7">
    <source>
        <dbReference type="ARBA" id="ARBA00022827"/>
    </source>
</evidence>
<evidence type="ECO:0000256" key="4">
    <source>
        <dbReference type="ARBA" id="ARBA00022692"/>
    </source>
</evidence>
<dbReference type="CDD" id="cd06198">
    <property type="entry name" value="FNR_like_3"/>
    <property type="match status" value="1"/>
</dbReference>
<keyword evidence="10" id="KW-0408">Iron</keyword>
<evidence type="ECO:0000313" key="16">
    <source>
        <dbReference type="Proteomes" id="UP000555546"/>
    </source>
</evidence>
<evidence type="ECO:0000256" key="13">
    <source>
        <dbReference type="SAM" id="Phobius"/>
    </source>
</evidence>
<dbReference type="InterPro" id="IPR013130">
    <property type="entry name" value="Fe3_Rdtase_TM_dom"/>
</dbReference>